<dbReference type="EMBL" id="JAUSTR010000002">
    <property type="protein sequence ID" value="MDQ0161888.1"/>
    <property type="molecule type" value="Genomic_DNA"/>
</dbReference>
<dbReference type="InterPro" id="IPR010461">
    <property type="entry name" value="ComK"/>
</dbReference>
<keyword evidence="2" id="KW-1185">Reference proteome</keyword>
<protein>
    <submittedName>
        <fullName evidence="1">Competence protein ComK</fullName>
    </submittedName>
</protein>
<dbReference type="Proteomes" id="UP001225646">
    <property type="component" value="Unassembled WGS sequence"/>
</dbReference>
<proteinExistence type="predicted"/>
<organism evidence="1 2">
    <name type="scientific">Aeribacillus alveayuensis</name>
    <dbReference type="NCBI Taxonomy" id="279215"/>
    <lineage>
        <taxon>Bacteria</taxon>
        <taxon>Bacillati</taxon>
        <taxon>Bacillota</taxon>
        <taxon>Bacilli</taxon>
        <taxon>Bacillales</taxon>
        <taxon>Bacillaceae</taxon>
        <taxon>Aeribacillus</taxon>
    </lineage>
</organism>
<evidence type="ECO:0000313" key="2">
    <source>
        <dbReference type="Proteomes" id="UP001225646"/>
    </source>
</evidence>
<gene>
    <name evidence="1" type="ORF">J2S06_000962</name>
</gene>
<comment type="caution">
    <text evidence="1">The sequence shown here is derived from an EMBL/GenBank/DDBJ whole genome shotgun (WGS) entry which is preliminary data.</text>
</comment>
<accession>A0ABT9VLN6</accession>
<sequence length="177" mass="21157">MKTYSTYFIYRDTFALLPYFNEYGELFTTVIEKYKKVQVAKSPKQILMENCDFHGATLKGRIDSAKKVLPRHRLLPVYISDHFKLCFFPTKSMENVDCQWFSQCGIRTMVQHEKGTIVVLKNNERILVRKRYPILFDKWKTATYLVGTYQDREQQIAELIAEDRGIYRDDEREWEDD</sequence>
<name>A0ABT9VLN6_9BACI</name>
<evidence type="ECO:0000313" key="1">
    <source>
        <dbReference type="EMBL" id="MDQ0161888.1"/>
    </source>
</evidence>
<reference evidence="1 2" key="1">
    <citation type="submission" date="2023-07" db="EMBL/GenBank/DDBJ databases">
        <title>Genomic Encyclopedia of Type Strains, Phase IV (KMG-IV): sequencing the most valuable type-strain genomes for metagenomic binning, comparative biology and taxonomic classification.</title>
        <authorList>
            <person name="Goeker M."/>
        </authorList>
    </citation>
    <scope>NUCLEOTIDE SEQUENCE [LARGE SCALE GENOMIC DNA]</scope>
    <source>
        <strain evidence="1 2">DSM 19092</strain>
    </source>
</reference>
<dbReference type="RefSeq" id="WP_052659406.1">
    <property type="nucleotide sequence ID" value="NZ_JAUSTR010000002.1"/>
</dbReference>
<dbReference type="Pfam" id="PF06338">
    <property type="entry name" value="ComK"/>
    <property type="match status" value="1"/>
</dbReference>